<keyword evidence="2" id="KW-0378">Hydrolase</keyword>
<keyword evidence="4" id="KW-0479">Metal-binding</keyword>
<keyword evidence="4" id="KW-0862">Zinc</keyword>
<feature type="binding site" evidence="4">
    <location>
        <position position="195"/>
    </location>
    <ligand>
        <name>a divalent metal cation</name>
        <dbReference type="ChEBI" id="CHEBI:60240"/>
    </ligand>
</feature>
<dbReference type="RefSeq" id="WP_354643790.1">
    <property type="nucleotide sequence ID" value="NZ_CP159872.1"/>
</dbReference>
<proteinExistence type="inferred from homology"/>
<evidence type="ECO:0000259" key="5">
    <source>
        <dbReference type="Pfam" id="PF08450"/>
    </source>
</evidence>
<sequence length="282" mass="29341">MPDHRVLLDGLVLGESPRWHDGALWVCDWGAGELLTVTPDGRRGTALGVDTFPFCIDWLPDGRLLLVSGGDARLLRREPDGSTALHADLRDLSDRPWNEVVADGRGNAYVNGIGFDLMAGEAPGPGLIALVTPDGRARTVAGDLGFPNGMALTPDGRTLLVAESYASRLTAFDIGPDGGLSGRRTWAEVPGSAPDGICLDAEGLVWFADVPGRRCVRVREGGAVERTVDLDRGGFSCALGGPDGRTLYVTAAEWHGPAAAGGAAPTGRVLAVPAPAGPAPRP</sequence>
<reference evidence="6" key="1">
    <citation type="submission" date="2024-06" db="EMBL/GenBank/DDBJ databases">
        <title>The genome sequences of Kitasatospora sp. strain HUAS MG31.</title>
        <authorList>
            <person name="Mo P."/>
        </authorList>
    </citation>
    <scope>NUCLEOTIDE SEQUENCE</scope>
    <source>
        <strain evidence="6">HUAS MG31</strain>
    </source>
</reference>
<protein>
    <submittedName>
        <fullName evidence="6">SMP-30/gluconolactonase/LRE family protein</fullName>
    </submittedName>
</protein>
<comment type="cofactor">
    <cofactor evidence="4">
        <name>Zn(2+)</name>
        <dbReference type="ChEBI" id="CHEBI:29105"/>
    </cofactor>
    <text evidence="4">Binds 1 divalent metal cation per subunit.</text>
</comment>
<dbReference type="AlphaFoldDB" id="A0AAU8K5V2"/>
<evidence type="ECO:0000256" key="2">
    <source>
        <dbReference type="ARBA" id="ARBA00022801"/>
    </source>
</evidence>
<dbReference type="InterPro" id="IPR005511">
    <property type="entry name" value="SMP-30"/>
</dbReference>
<dbReference type="PANTHER" id="PTHR47572">
    <property type="entry name" value="LIPOPROTEIN-RELATED"/>
    <property type="match status" value="1"/>
</dbReference>
<dbReference type="PANTHER" id="PTHR47572:SF4">
    <property type="entry name" value="LACTONASE DRP35"/>
    <property type="match status" value="1"/>
</dbReference>
<feature type="binding site" evidence="4">
    <location>
        <position position="98"/>
    </location>
    <ligand>
        <name>substrate</name>
    </ligand>
</feature>
<feature type="active site" description="Proton donor/acceptor" evidence="3">
    <location>
        <position position="195"/>
    </location>
</feature>
<evidence type="ECO:0000256" key="1">
    <source>
        <dbReference type="ARBA" id="ARBA00008853"/>
    </source>
</evidence>
<comment type="similarity">
    <text evidence="1">Belongs to the SMP-30/CGR1 family.</text>
</comment>
<dbReference type="KEGG" id="kcm:ABWK59_30055"/>
<accession>A0AAU8K5V2</accession>
<dbReference type="InterPro" id="IPR051262">
    <property type="entry name" value="SMP-30/CGR1_Lactonase"/>
</dbReference>
<dbReference type="EMBL" id="CP159872">
    <property type="protein sequence ID" value="XCM82855.1"/>
    <property type="molecule type" value="Genomic_DNA"/>
</dbReference>
<dbReference type="Gene3D" id="2.120.10.30">
    <property type="entry name" value="TolB, C-terminal domain"/>
    <property type="match status" value="1"/>
</dbReference>
<evidence type="ECO:0000256" key="4">
    <source>
        <dbReference type="PIRSR" id="PIRSR605511-2"/>
    </source>
</evidence>
<evidence type="ECO:0000313" key="6">
    <source>
        <dbReference type="EMBL" id="XCM82855.1"/>
    </source>
</evidence>
<dbReference type="Pfam" id="PF08450">
    <property type="entry name" value="SGL"/>
    <property type="match status" value="1"/>
</dbReference>
<dbReference type="GO" id="GO:0016787">
    <property type="term" value="F:hydrolase activity"/>
    <property type="evidence" value="ECO:0007669"/>
    <property type="project" value="UniProtKB-KW"/>
</dbReference>
<name>A0AAU8K5V2_9ACTN</name>
<feature type="binding site" evidence="4">
    <location>
        <position position="15"/>
    </location>
    <ligand>
        <name>a divalent metal cation</name>
        <dbReference type="ChEBI" id="CHEBI:60240"/>
    </ligand>
</feature>
<feature type="domain" description="SMP-30/Gluconolactonase/LRE-like region" evidence="5">
    <location>
        <begin position="13"/>
        <end position="252"/>
    </location>
</feature>
<organism evidence="6">
    <name type="scientific">Kitasatospora camelliae</name>
    <dbReference type="NCBI Taxonomy" id="3156397"/>
    <lineage>
        <taxon>Bacteria</taxon>
        <taxon>Bacillati</taxon>
        <taxon>Actinomycetota</taxon>
        <taxon>Actinomycetes</taxon>
        <taxon>Kitasatosporales</taxon>
        <taxon>Streptomycetaceae</taxon>
        <taxon>Kitasatospora</taxon>
    </lineage>
</organism>
<dbReference type="GO" id="GO:0046872">
    <property type="term" value="F:metal ion binding"/>
    <property type="evidence" value="ECO:0007669"/>
    <property type="project" value="UniProtKB-KW"/>
</dbReference>
<feature type="binding site" evidence="4">
    <location>
        <position position="148"/>
    </location>
    <ligand>
        <name>a divalent metal cation</name>
        <dbReference type="ChEBI" id="CHEBI:60240"/>
    </ligand>
</feature>
<dbReference type="PRINTS" id="PR01790">
    <property type="entry name" value="SMP30FAMILY"/>
</dbReference>
<evidence type="ECO:0000256" key="3">
    <source>
        <dbReference type="PIRSR" id="PIRSR605511-1"/>
    </source>
</evidence>
<gene>
    <name evidence="6" type="ORF">ABWK59_30055</name>
</gene>
<dbReference type="InterPro" id="IPR013658">
    <property type="entry name" value="SGL"/>
</dbReference>
<dbReference type="InterPro" id="IPR011042">
    <property type="entry name" value="6-blade_b-propeller_TolB-like"/>
</dbReference>
<dbReference type="SUPFAM" id="SSF63829">
    <property type="entry name" value="Calcium-dependent phosphotriesterase"/>
    <property type="match status" value="1"/>
</dbReference>